<reference evidence="1 2" key="1">
    <citation type="submission" date="2021-06" db="EMBL/GenBank/DDBJ databases">
        <title>Caerostris darwini draft genome.</title>
        <authorList>
            <person name="Kono N."/>
            <person name="Arakawa K."/>
        </authorList>
    </citation>
    <scope>NUCLEOTIDE SEQUENCE [LARGE SCALE GENOMIC DNA]</scope>
</reference>
<dbReference type="AlphaFoldDB" id="A0AAV4X8Z5"/>
<comment type="caution">
    <text evidence="1">The sequence shown here is derived from an EMBL/GenBank/DDBJ whole genome shotgun (WGS) entry which is preliminary data.</text>
</comment>
<organism evidence="1 2">
    <name type="scientific">Caerostris darwini</name>
    <dbReference type="NCBI Taxonomy" id="1538125"/>
    <lineage>
        <taxon>Eukaryota</taxon>
        <taxon>Metazoa</taxon>
        <taxon>Ecdysozoa</taxon>
        <taxon>Arthropoda</taxon>
        <taxon>Chelicerata</taxon>
        <taxon>Arachnida</taxon>
        <taxon>Araneae</taxon>
        <taxon>Araneomorphae</taxon>
        <taxon>Entelegynae</taxon>
        <taxon>Araneoidea</taxon>
        <taxon>Araneidae</taxon>
        <taxon>Caerostris</taxon>
    </lineage>
</organism>
<name>A0AAV4X8Z5_9ARAC</name>
<evidence type="ECO:0000313" key="1">
    <source>
        <dbReference type="EMBL" id="GIY90244.1"/>
    </source>
</evidence>
<protein>
    <submittedName>
        <fullName evidence="1">Uncharacterized protein</fullName>
    </submittedName>
</protein>
<gene>
    <name evidence="1" type="ORF">CDAR_582071</name>
</gene>
<keyword evidence="2" id="KW-1185">Reference proteome</keyword>
<evidence type="ECO:0000313" key="2">
    <source>
        <dbReference type="Proteomes" id="UP001054837"/>
    </source>
</evidence>
<accession>A0AAV4X8Z5</accession>
<proteinExistence type="predicted"/>
<dbReference type="EMBL" id="BPLQ01015709">
    <property type="protein sequence ID" value="GIY90244.1"/>
    <property type="molecule type" value="Genomic_DNA"/>
</dbReference>
<dbReference type="Proteomes" id="UP001054837">
    <property type="component" value="Unassembled WGS sequence"/>
</dbReference>
<sequence>MLKEAFVPDTRQCVSQFSFIKLFSGLPGNLSAICKEEETERRGWSVLPQVPLSGACHWTRPVVRVCLSNEGDRLRFPLRKNNSSLISKGKCQEQRSNPFPHLMKLPQLHLNSTIPPIILPHCNVRKRNYARSENHGLNH</sequence>